<dbReference type="InterPro" id="IPR028362">
    <property type="entry name" value="AlgI"/>
</dbReference>
<keyword evidence="5 10" id="KW-0812">Transmembrane</keyword>
<comment type="similarity">
    <text evidence="2 9">Belongs to the membrane-bound acyltransferase family.</text>
</comment>
<name>A0A1U7HNT3_9CYAN</name>
<comment type="subcellular location">
    <subcellularLocation>
        <location evidence="1">Cell membrane</location>
        <topology evidence="1">Multi-pass membrane protein</topology>
    </subcellularLocation>
</comment>
<dbReference type="PANTHER" id="PTHR13285:SF23">
    <property type="entry name" value="TEICHOIC ACID D-ALANYLTRANSFERASE"/>
    <property type="match status" value="1"/>
</dbReference>
<keyword evidence="12" id="KW-1185">Reference proteome</keyword>
<dbReference type="RefSeq" id="WP_073598654.1">
    <property type="nucleotide sequence ID" value="NZ_MRCB01000004.1"/>
</dbReference>
<keyword evidence="3 9" id="KW-1003">Cell membrane</keyword>
<accession>A0A1U7HNT3</accession>
<feature type="transmembrane region" description="Helical" evidence="10">
    <location>
        <begin position="316"/>
        <end position="340"/>
    </location>
</feature>
<dbReference type="GO" id="GO:0016746">
    <property type="term" value="F:acyltransferase activity"/>
    <property type="evidence" value="ECO:0007669"/>
    <property type="project" value="UniProtKB-KW"/>
</dbReference>
<feature type="transmembrane region" description="Helical" evidence="10">
    <location>
        <begin position="360"/>
        <end position="377"/>
    </location>
</feature>
<dbReference type="EMBL" id="MRCB01000004">
    <property type="protein sequence ID" value="OKH25246.1"/>
    <property type="molecule type" value="Genomic_DNA"/>
</dbReference>
<keyword evidence="6 10" id="KW-1133">Transmembrane helix</keyword>
<evidence type="ECO:0000256" key="9">
    <source>
        <dbReference type="PIRNR" id="PIRNR016636"/>
    </source>
</evidence>
<keyword evidence="4 9" id="KW-0808">Transferase</keyword>
<sequence length="493" mass="56538">MLFNSYVFIFAFLPITFLIFFSFSRFRLIKAALIWLTVSSLFFYGYWDFTNLLVMVISIIINHQLGELIASSKPVSTRAKIIILIGIILNLAIIGYYKYANFFLSSINSVIQTNFSSPRVVLPPGISFYTFTQIAYLVDAYRGETKGNKYDLVTYTLFISFFPQLIAGPILRHDELIPQFHQLKSFLFSQKNLALGLTMFGLGLAKKVLIADHLSPWVALVFNNADAVTFLEAWVGALSYTFQLYFDFSGYSDMAIGLGLMFNIRIPINFNSPYKAISIIDFWRRWHITLSNFLRDYLYIPLGGSRRGQIRRYVNLMTTMLLGGLWHGAGWTFVVWGGLHGAYLSINHGWRKLNIPLPKLLGWLITFLAVIFSWVLFRAMNFHDAAEIIKAMTGMKGIVLPGNPQGKLSFLNQFGLQLQNWKNFTYLPEINNSRILSIYILAGLTLCVTLLPNTQQIIQKLKPTWWWAIWVGMITSLSLLSLNRVSEFLYFQF</sequence>
<dbReference type="InterPro" id="IPR004299">
    <property type="entry name" value="MBOAT_fam"/>
</dbReference>
<evidence type="ECO:0000256" key="10">
    <source>
        <dbReference type="SAM" id="Phobius"/>
    </source>
</evidence>
<feature type="transmembrane region" description="Helical" evidence="10">
    <location>
        <begin position="464"/>
        <end position="482"/>
    </location>
</feature>
<evidence type="ECO:0000256" key="7">
    <source>
        <dbReference type="ARBA" id="ARBA00023136"/>
    </source>
</evidence>
<protein>
    <submittedName>
        <fullName evidence="11">Membrane-bound O-acyltransferase family protein</fullName>
    </submittedName>
</protein>
<dbReference type="PIRSF" id="PIRSF500217">
    <property type="entry name" value="AlgI"/>
    <property type="match status" value="1"/>
</dbReference>
<gene>
    <name evidence="11" type="ORF">NIES593_05680</name>
</gene>
<dbReference type="AlphaFoldDB" id="A0A1U7HNT3"/>
<dbReference type="InterPro" id="IPR024194">
    <property type="entry name" value="Ac/AlaTfrase_AlgI/DltB"/>
</dbReference>
<evidence type="ECO:0000256" key="4">
    <source>
        <dbReference type="ARBA" id="ARBA00022679"/>
    </source>
</evidence>
<dbReference type="Pfam" id="PF03062">
    <property type="entry name" value="MBOAT"/>
    <property type="match status" value="1"/>
</dbReference>
<evidence type="ECO:0000256" key="8">
    <source>
        <dbReference type="ARBA" id="ARBA00023315"/>
    </source>
</evidence>
<evidence type="ECO:0000256" key="2">
    <source>
        <dbReference type="ARBA" id="ARBA00010323"/>
    </source>
</evidence>
<feature type="transmembrane region" description="Helical" evidence="10">
    <location>
        <begin position="150"/>
        <end position="167"/>
    </location>
</feature>
<organism evidence="11 12">
    <name type="scientific">Hydrococcus rivularis NIES-593</name>
    <dbReference type="NCBI Taxonomy" id="1921803"/>
    <lineage>
        <taxon>Bacteria</taxon>
        <taxon>Bacillati</taxon>
        <taxon>Cyanobacteriota</taxon>
        <taxon>Cyanophyceae</taxon>
        <taxon>Pleurocapsales</taxon>
        <taxon>Hydrococcaceae</taxon>
        <taxon>Hydrococcus</taxon>
    </lineage>
</organism>
<evidence type="ECO:0000256" key="3">
    <source>
        <dbReference type="ARBA" id="ARBA00022475"/>
    </source>
</evidence>
<dbReference type="STRING" id="1921803.NIES593_05680"/>
<evidence type="ECO:0000313" key="11">
    <source>
        <dbReference type="EMBL" id="OKH25246.1"/>
    </source>
</evidence>
<comment type="caution">
    <text evidence="11">The sequence shown here is derived from an EMBL/GenBank/DDBJ whole genome shotgun (WGS) entry which is preliminary data.</text>
</comment>
<proteinExistence type="inferred from homology"/>
<evidence type="ECO:0000256" key="6">
    <source>
        <dbReference type="ARBA" id="ARBA00022989"/>
    </source>
</evidence>
<dbReference type="GO" id="GO:0005886">
    <property type="term" value="C:plasma membrane"/>
    <property type="evidence" value="ECO:0007669"/>
    <property type="project" value="UniProtKB-SubCell"/>
</dbReference>
<evidence type="ECO:0000256" key="5">
    <source>
        <dbReference type="ARBA" id="ARBA00022692"/>
    </source>
</evidence>
<reference evidence="11 12" key="1">
    <citation type="submission" date="2016-11" db="EMBL/GenBank/DDBJ databases">
        <title>Draft Genome Sequences of Nine Cyanobacterial Strains from Diverse Habitats.</title>
        <authorList>
            <person name="Zhu T."/>
            <person name="Hou S."/>
            <person name="Lu X."/>
            <person name="Hess W.R."/>
        </authorList>
    </citation>
    <scope>NUCLEOTIDE SEQUENCE [LARGE SCALE GENOMIC DNA]</scope>
    <source>
        <strain evidence="11 12">NIES-593</strain>
    </source>
</reference>
<feature type="transmembrane region" description="Helical" evidence="10">
    <location>
        <begin position="81"/>
        <end position="100"/>
    </location>
</feature>
<keyword evidence="8 9" id="KW-0012">Acyltransferase</keyword>
<evidence type="ECO:0000313" key="12">
    <source>
        <dbReference type="Proteomes" id="UP000186868"/>
    </source>
</evidence>
<dbReference type="OrthoDB" id="9805788at2"/>
<dbReference type="InterPro" id="IPR051085">
    <property type="entry name" value="MB_O-acyltransferase"/>
</dbReference>
<feature type="transmembrane region" description="Helical" evidence="10">
    <location>
        <begin position="435"/>
        <end position="452"/>
    </location>
</feature>
<feature type="transmembrane region" description="Helical" evidence="10">
    <location>
        <begin position="120"/>
        <end position="138"/>
    </location>
</feature>
<evidence type="ECO:0000256" key="1">
    <source>
        <dbReference type="ARBA" id="ARBA00004651"/>
    </source>
</evidence>
<dbReference type="Proteomes" id="UP000186868">
    <property type="component" value="Unassembled WGS sequence"/>
</dbReference>
<feature type="transmembrane region" description="Helical" evidence="10">
    <location>
        <begin position="6"/>
        <end position="23"/>
    </location>
</feature>
<dbReference type="PIRSF" id="PIRSF016636">
    <property type="entry name" value="AlgI_DltB"/>
    <property type="match status" value="1"/>
</dbReference>
<dbReference type="GO" id="GO:0042121">
    <property type="term" value="P:alginic acid biosynthetic process"/>
    <property type="evidence" value="ECO:0007669"/>
    <property type="project" value="InterPro"/>
</dbReference>
<dbReference type="PANTHER" id="PTHR13285">
    <property type="entry name" value="ACYLTRANSFERASE"/>
    <property type="match status" value="1"/>
</dbReference>
<keyword evidence="7 9" id="KW-0472">Membrane</keyword>